<evidence type="ECO:0000313" key="2">
    <source>
        <dbReference type="EMBL" id="AIY84161.1"/>
    </source>
</evidence>
<name>A0A0A7FZ76_9CLOT</name>
<dbReference type="AlphaFoldDB" id="A0A0A7FZ76"/>
<evidence type="ECO:0000256" key="1">
    <source>
        <dbReference type="SAM" id="Coils"/>
    </source>
</evidence>
<dbReference type="RefSeq" id="WP_039312636.1">
    <property type="nucleotide sequence ID" value="NZ_CP006905.1"/>
</dbReference>
<keyword evidence="1" id="KW-0175">Coiled coil</keyword>
<dbReference type="EMBL" id="CP006905">
    <property type="protein sequence ID" value="AIY84161.1"/>
    <property type="molecule type" value="Genomic_DNA"/>
</dbReference>
<organism evidence="2 3">
    <name type="scientific">Clostridium baratii str. Sullivan</name>
    <dbReference type="NCBI Taxonomy" id="1415775"/>
    <lineage>
        <taxon>Bacteria</taxon>
        <taxon>Bacillati</taxon>
        <taxon>Bacillota</taxon>
        <taxon>Clostridia</taxon>
        <taxon>Eubacteriales</taxon>
        <taxon>Clostridiaceae</taxon>
        <taxon>Clostridium</taxon>
    </lineage>
</organism>
<protein>
    <submittedName>
        <fullName evidence="2">Septum formation initiator family protein</fullName>
    </submittedName>
</protein>
<dbReference type="InterPro" id="IPR007060">
    <property type="entry name" value="FtsL/DivIC"/>
</dbReference>
<feature type="coiled-coil region" evidence="1">
    <location>
        <begin position="23"/>
        <end position="64"/>
    </location>
</feature>
<gene>
    <name evidence="2" type="ORF">U729_1272</name>
</gene>
<evidence type="ECO:0000313" key="3">
    <source>
        <dbReference type="Proteomes" id="UP000030635"/>
    </source>
</evidence>
<dbReference type="HOGENOM" id="CLU_134863_4_4_9"/>
<keyword evidence="3" id="KW-1185">Reference proteome</keyword>
<proteinExistence type="predicted"/>
<dbReference type="OrthoDB" id="9815382at2"/>
<dbReference type="eggNOG" id="COG2919">
    <property type="taxonomic scope" value="Bacteria"/>
</dbReference>
<reference evidence="2 3" key="1">
    <citation type="journal article" date="2015" name="Infect. Genet. Evol.">
        <title>Genomic sequences of six botulinum neurotoxin-producing strains representing three clostridial species illustrate the mobility and diversity of botulinum neurotoxin genes.</title>
        <authorList>
            <person name="Smith T.J."/>
            <person name="Hill K.K."/>
            <person name="Xie G."/>
            <person name="Foley B.T."/>
            <person name="Williamson C.H."/>
            <person name="Foster J.T."/>
            <person name="Johnson S.L."/>
            <person name="Chertkov O."/>
            <person name="Teshima H."/>
            <person name="Gibbons H.S."/>
            <person name="Johnsky L.A."/>
            <person name="Karavis M.A."/>
            <person name="Smith L.A."/>
        </authorList>
    </citation>
    <scope>NUCLEOTIDE SEQUENCE [LARGE SCALE GENOMIC DNA]</scope>
    <source>
        <strain evidence="2">Sullivan</strain>
    </source>
</reference>
<accession>A0A0A7FZ76</accession>
<dbReference type="STRING" id="1561.NPD11_1727"/>
<dbReference type="KEGG" id="cbv:U729_1272"/>
<dbReference type="Pfam" id="PF04977">
    <property type="entry name" value="DivIC"/>
    <property type="match status" value="1"/>
</dbReference>
<dbReference type="Proteomes" id="UP000030635">
    <property type="component" value="Chromosome"/>
</dbReference>
<sequence>MIKKLRGKNLIILVLCLVFLLGFVRQERAMKRIEKEIANKKTELEQIKEKNRELEEQVKSANSEEYNETLARERLNMVKPGEKVINDKKGDSTSKN</sequence>